<evidence type="ECO:0000259" key="4">
    <source>
        <dbReference type="PROSITE" id="PS50011"/>
    </source>
</evidence>
<dbReference type="PROSITE" id="PS00108">
    <property type="entry name" value="PROTEIN_KINASE_ST"/>
    <property type="match status" value="1"/>
</dbReference>
<dbReference type="Gene3D" id="3.30.200.20">
    <property type="entry name" value="Phosphorylase Kinase, domain 1"/>
    <property type="match status" value="1"/>
</dbReference>
<keyword evidence="6" id="KW-1185">Reference proteome</keyword>
<protein>
    <submittedName>
        <fullName evidence="5">Non-specific serine/threonine protein kinase</fullName>
    </submittedName>
</protein>
<dbReference type="GO" id="GO:0005524">
    <property type="term" value="F:ATP binding"/>
    <property type="evidence" value="ECO:0007669"/>
    <property type="project" value="UniProtKB-KW"/>
</dbReference>
<name>A0A8H6U3I1_9AGAR</name>
<dbReference type="PANTHER" id="PTHR45832:SF22">
    <property type="entry name" value="SERINE_THREONINE-PROTEIN KINASE SAMKA-RELATED"/>
    <property type="match status" value="1"/>
</dbReference>
<evidence type="ECO:0000313" key="5">
    <source>
        <dbReference type="EMBL" id="KAF7326905.1"/>
    </source>
</evidence>
<evidence type="ECO:0000256" key="1">
    <source>
        <dbReference type="ARBA" id="ARBA00008874"/>
    </source>
</evidence>
<keyword evidence="5" id="KW-0723">Serine/threonine-protein kinase</keyword>
<dbReference type="PANTHER" id="PTHR45832">
    <property type="entry name" value="SERINE/THREONINE-PROTEIN KINASE SAMKA-RELATED-RELATED"/>
    <property type="match status" value="1"/>
</dbReference>
<keyword evidence="2" id="KW-0547">Nucleotide-binding</keyword>
<dbReference type="PROSITE" id="PS50011">
    <property type="entry name" value="PROTEIN_KINASE_DOM"/>
    <property type="match status" value="1"/>
</dbReference>
<dbReference type="InterPro" id="IPR011009">
    <property type="entry name" value="Kinase-like_dom_sf"/>
</dbReference>
<dbReference type="AlphaFoldDB" id="A0A8H6U3I1"/>
<keyword evidence="5" id="KW-0808">Transferase</keyword>
<dbReference type="EMBL" id="JACAZI010000039">
    <property type="protein sequence ID" value="KAF7326905.1"/>
    <property type="molecule type" value="Genomic_DNA"/>
</dbReference>
<keyword evidence="3" id="KW-0067">ATP-binding</keyword>
<sequence length="310" mass="34783">MTQWKISDPRVMDTSQPEDAQVLDTLQQIVSGGDPRAIYRKVKDIGQSGKLYVAKTLLTDEKVVVKEKDLSQEPKKDRVVAEILSMKEARHPNIITFLESYLRGTEVWIVMEHMEGVALLTDIIANNTMEEDQISRICLETCKGLAHLHSLSIIHRDIKSDNVLVDVQGRVKITDFSFSAKLTEQNSKRKTMLGTPYWMAPEIAKNEEYGAKVDVWALGIMTVEMFEKGPPYIDEGDAMKVLYLVASNGTPTLKNPEALSREAKCFLAVCLCVDVGSRAWAGELLDDPFMQKACPPARIAPLLQFRIQQS</sequence>
<keyword evidence="5" id="KW-0418">Kinase</keyword>
<dbReference type="GO" id="GO:0004674">
    <property type="term" value="F:protein serine/threonine kinase activity"/>
    <property type="evidence" value="ECO:0007669"/>
    <property type="project" value="UniProtKB-KW"/>
</dbReference>
<dbReference type="Gene3D" id="1.10.510.10">
    <property type="entry name" value="Transferase(Phosphotransferase) domain 1"/>
    <property type="match status" value="1"/>
</dbReference>
<dbReference type="Proteomes" id="UP000620124">
    <property type="component" value="Unassembled WGS sequence"/>
</dbReference>
<dbReference type="Pfam" id="PF00069">
    <property type="entry name" value="Pkinase"/>
    <property type="match status" value="1"/>
</dbReference>
<reference evidence="5" key="1">
    <citation type="submission" date="2020-05" db="EMBL/GenBank/DDBJ databases">
        <title>Mycena genomes resolve the evolution of fungal bioluminescence.</title>
        <authorList>
            <person name="Tsai I.J."/>
        </authorList>
    </citation>
    <scope>NUCLEOTIDE SEQUENCE</scope>
    <source>
        <strain evidence="5">CCC161011</strain>
    </source>
</reference>
<comment type="similarity">
    <text evidence="1">Belongs to the protein kinase superfamily. STE Ser/Thr protein kinase family. STE20 subfamily.</text>
</comment>
<evidence type="ECO:0000256" key="3">
    <source>
        <dbReference type="ARBA" id="ARBA00022840"/>
    </source>
</evidence>
<comment type="caution">
    <text evidence="5">The sequence shown here is derived from an EMBL/GenBank/DDBJ whole genome shotgun (WGS) entry which is preliminary data.</text>
</comment>
<gene>
    <name evidence="5" type="ORF">MVEN_02584400</name>
</gene>
<dbReference type="InterPro" id="IPR008271">
    <property type="entry name" value="Ser/Thr_kinase_AS"/>
</dbReference>
<feature type="domain" description="Protein kinase" evidence="4">
    <location>
        <begin position="39"/>
        <end position="290"/>
    </location>
</feature>
<dbReference type="SUPFAM" id="SSF56112">
    <property type="entry name" value="Protein kinase-like (PK-like)"/>
    <property type="match status" value="1"/>
</dbReference>
<dbReference type="OrthoDB" id="248923at2759"/>
<dbReference type="InterPro" id="IPR051931">
    <property type="entry name" value="PAK3-like"/>
</dbReference>
<evidence type="ECO:0000313" key="6">
    <source>
        <dbReference type="Proteomes" id="UP000620124"/>
    </source>
</evidence>
<accession>A0A8H6U3I1</accession>
<organism evidence="5 6">
    <name type="scientific">Mycena venus</name>
    <dbReference type="NCBI Taxonomy" id="2733690"/>
    <lineage>
        <taxon>Eukaryota</taxon>
        <taxon>Fungi</taxon>
        <taxon>Dikarya</taxon>
        <taxon>Basidiomycota</taxon>
        <taxon>Agaricomycotina</taxon>
        <taxon>Agaricomycetes</taxon>
        <taxon>Agaricomycetidae</taxon>
        <taxon>Agaricales</taxon>
        <taxon>Marasmiineae</taxon>
        <taxon>Mycenaceae</taxon>
        <taxon>Mycena</taxon>
    </lineage>
</organism>
<proteinExistence type="inferred from homology"/>
<dbReference type="InterPro" id="IPR000719">
    <property type="entry name" value="Prot_kinase_dom"/>
</dbReference>
<evidence type="ECO:0000256" key="2">
    <source>
        <dbReference type="ARBA" id="ARBA00022741"/>
    </source>
</evidence>
<dbReference type="SMART" id="SM00220">
    <property type="entry name" value="S_TKc"/>
    <property type="match status" value="1"/>
</dbReference>